<evidence type="ECO:0000313" key="1">
    <source>
        <dbReference type="EMBL" id="CAG8523795.1"/>
    </source>
</evidence>
<dbReference type="EMBL" id="CAJVPQ010000966">
    <property type="protein sequence ID" value="CAG8523795.1"/>
    <property type="molecule type" value="Genomic_DNA"/>
</dbReference>
<gene>
    <name evidence="1" type="ORF">FCALED_LOCUS4836</name>
</gene>
<keyword evidence="2" id="KW-1185">Reference proteome</keyword>
<protein>
    <submittedName>
        <fullName evidence="1">4476_t:CDS:1</fullName>
    </submittedName>
</protein>
<sequence>MKKFFHDIALRDASEFATCIINEANLATFGYEILCLLEVKDVAVVNERHFGGEIFRQSASCERTVLEITNCLEIYSVPQNRNHVYGFILYPLDANRTALLMT</sequence>
<name>A0A9N9ACH0_9GLOM</name>
<comment type="caution">
    <text evidence="1">The sequence shown here is derived from an EMBL/GenBank/DDBJ whole genome shotgun (WGS) entry which is preliminary data.</text>
</comment>
<reference evidence="1" key="1">
    <citation type="submission" date="2021-06" db="EMBL/GenBank/DDBJ databases">
        <authorList>
            <person name="Kallberg Y."/>
            <person name="Tangrot J."/>
            <person name="Rosling A."/>
        </authorList>
    </citation>
    <scope>NUCLEOTIDE SEQUENCE</scope>
    <source>
        <strain evidence="1">UK204</strain>
    </source>
</reference>
<dbReference type="AlphaFoldDB" id="A0A9N9ACH0"/>
<organism evidence="1 2">
    <name type="scientific">Funneliformis caledonium</name>
    <dbReference type="NCBI Taxonomy" id="1117310"/>
    <lineage>
        <taxon>Eukaryota</taxon>
        <taxon>Fungi</taxon>
        <taxon>Fungi incertae sedis</taxon>
        <taxon>Mucoromycota</taxon>
        <taxon>Glomeromycotina</taxon>
        <taxon>Glomeromycetes</taxon>
        <taxon>Glomerales</taxon>
        <taxon>Glomeraceae</taxon>
        <taxon>Funneliformis</taxon>
    </lineage>
</organism>
<dbReference type="Proteomes" id="UP000789570">
    <property type="component" value="Unassembled WGS sequence"/>
</dbReference>
<evidence type="ECO:0000313" key="2">
    <source>
        <dbReference type="Proteomes" id="UP000789570"/>
    </source>
</evidence>
<accession>A0A9N9ACH0</accession>
<proteinExistence type="predicted"/>